<feature type="domain" description="5'-Nucleotidase C-terminal" evidence="4">
    <location>
        <begin position="360"/>
        <end position="515"/>
    </location>
</feature>
<accession>A0ABT2BXB0</accession>
<keyword evidence="2" id="KW-0378">Hydrolase</keyword>
<dbReference type="InterPro" id="IPR006179">
    <property type="entry name" value="5_nucleotidase/apyrase"/>
</dbReference>
<proteinExistence type="inferred from homology"/>
<protein>
    <submittedName>
        <fullName evidence="5">Bifunctional metallophosphatase/5'-nucleotidase</fullName>
    </submittedName>
</protein>
<name>A0ABT2BXB0_9BURK</name>
<dbReference type="InterPro" id="IPR036907">
    <property type="entry name" value="5'-Nucleotdase_C_sf"/>
</dbReference>
<evidence type="ECO:0000259" key="4">
    <source>
        <dbReference type="Pfam" id="PF02872"/>
    </source>
</evidence>
<dbReference type="Gene3D" id="3.90.780.10">
    <property type="entry name" value="5'-Nucleotidase, C-terminal domain"/>
    <property type="match status" value="1"/>
</dbReference>
<sequence length="551" mass="58177">MIVSRPFALALGAALLLSGCASAPVRPLEINLVALNDFHGNLEPSKYTYTPPGTTQPRTIQAGGIDVLKGALDTFRKDDPDLLFVAAGDLVGASPAASSMFADEPSIEALNRMGLVASSLGNHEFDQGPKELLRQQHGGCDSPRPAKACRFSPDFKGAGFTYLASNVVDAQTGKNLVPGWRIVDVKGVKVGLIGAVLHDLASVTIASSIRGLAINDEAASINAVLPAMRAQGAQVFVVLIHEGGFADQPYDKTDCDTLHGPIVAITKKLDPAIRLVISGHSHTGYLCKVDGKVVTQADAYGHLLSRIKLTLDPATKAVQDIQVRNVVMAPDAFRPDAGLSAYLADVRAKSRAELAKPVARVQGALSRKENPSGESVLGGVIADAAVAATRDQGAQIGFMNPGGIRKDLETGEGGVVSFGQAQAVLPFGNTLVVMDLTGAQLRRVLEQQWDRPASSDPSVLAVSSNLTYDWDGTQPVGRRTANVKVDGKALDDGKVYRVVANNFLAEGGDNIPTFAKGTRRVETGLRDLDALIAYLQKHPEAGGVPRIRKVR</sequence>
<feature type="chain" id="PRO_5044962806" evidence="2">
    <location>
        <begin position="24"/>
        <end position="551"/>
    </location>
</feature>
<dbReference type="SUPFAM" id="SSF56300">
    <property type="entry name" value="Metallo-dependent phosphatases"/>
    <property type="match status" value="1"/>
</dbReference>
<dbReference type="Pfam" id="PF00149">
    <property type="entry name" value="Metallophos"/>
    <property type="match status" value="1"/>
</dbReference>
<keyword evidence="6" id="KW-1185">Reference proteome</keyword>
<dbReference type="Gene3D" id="3.60.21.10">
    <property type="match status" value="1"/>
</dbReference>
<feature type="signal peptide" evidence="2">
    <location>
        <begin position="1"/>
        <end position="23"/>
    </location>
</feature>
<reference evidence="5" key="1">
    <citation type="submission" date="2022-08" db="EMBL/GenBank/DDBJ databases">
        <title>Reclassification of Massilia species as members of the genera Telluria, Duganella, Pseudoduganella, Mokoshia gen. nov. and Zemynaea gen. nov. using orthogonal and non-orthogonal genome-based approaches.</title>
        <authorList>
            <person name="Bowman J.P."/>
        </authorList>
    </citation>
    <scope>NUCLEOTIDE SEQUENCE</scope>
    <source>
        <strain evidence="5">LMG 11547</strain>
    </source>
</reference>
<keyword evidence="1 2" id="KW-0732">Signal</keyword>
<evidence type="ECO:0000256" key="2">
    <source>
        <dbReference type="RuleBase" id="RU362119"/>
    </source>
</evidence>
<comment type="similarity">
    <text evidence="2">Belongs to the 5'-nucleotidase family.</text>
</comment>
<evidence type="ECO:0000313" key="6">
    <source>
        <dbReference type="Proteomes" id="UP001165263"/>
    </source>
</evidence>
<dbReference type="InterPro" id="IPR004843">
    <property type="entry name" value="Calcineurin-like_PHP"/>
</dbReference>
<dbReference type="PANTHER" id="PTHR11575:SF24">
    <property type="entry name" value="5'-NUCLEOTIDASE"/>
    <property type="match status" value="1"/>
</dbReference>
<dbReference type="InterPro" id="IPR008334">
    <property type="entry name" value="5'-Nucleotdase_C"/>
</dbReference>
<dbReference type="Proteomes" id="UP001165263">
    <property type="component" value="Unassembled WGS sequence"/>
</dbReference>
<keyword evidence="2" id="KW-0547">Nucleotide-binding</keyword>
<dbReference type="PROSITE" id="PS51257">
    <property type="entry name" value="PROKAR_LIPOPROTEIN"/>
    <property type="match status" value="1"/>
</dbReference>
<comment type="caution">
    <text evidence="5">The sequence shown here is derived from an EMBL/GenBank/DDBJ whole genome shotgun (WGS) entry which is preliminary data.</text>
</comment>
<dbReference type="PANTHER" id="PTHR11575">
    <property type="entry name" value="5'-NUCLEOTIDASE-RELATED"/>
    <property type="match status" value="1"/>
</dbReference>
<dbReference type="Pfam" id="PF02872">
    <property type="entry name" value="5_nucleotid_C"/>
    <property type="match status" value="1"/>
</dbReference>
<evidence type="ECO:0000313" key="5">
    <source>
        <dbReference type="EMBL" id="MCS0629676.1"/>
    </source>
</evidence>
<dbReference type="SUPFAM" id="SSF55816">
    <property type="entry name" value="5'-nucleotidase (syn. UDP-sugar hydrolase), C-terminal domain"/>
    <property type="match status" value="1"/>
</dbReference>
<dbReference type="InterPro" id="IPR029052">
    <property type="entry name" value="Metallo-depent_PP-like"/>
</dbReference>
<dbReference type="PRINTS" id="PR01607">
    <property type="entry name" value="APYRASEFAMLY"/>
</dbReference>
<dbReference type="RefSeq" id="WP_259448801.1">
    <property type="nucleotide sequence ID" value="NZ_CP119520.1"/>
</dbReference>
<gene>
    <name evidence="5" type="ORF">NX786_10065</name>
</gene>
<evidence type="ECO:0000256" key="1">
    <source>
        <dbReference type="ARBA" id="ARBA00022729"/>
    </source>
</evidence>
<organism evidence="5 6">
    <name type="scientific">Telluria mixta</name>
    <dbReference type="NCBI Taxonomy" id="34071"/>
    <lineage>
        <taxon>Bacteria</taxon>
        <taxon>Pseudomonadati</taxon>
        <taxon>Pseudomonadota</taxon>
        <taxon>Betaproteobacteria</taxon>
        <taxon>Burkholderiales</taxon>
        <taxon>Oxalobacteraceae</taxon>
        <taxon>Telluria group</taxon>
        <taxon>Telluria</taxon>
    </lineage>
</organism>
<feature type="domain" description="Calcineurin-like phosphoesterase" evidence="3">
    <location>
        <begin position="32"/>
        <end position="283"/>
    </location>
</feature>
<dbReference type="EMBL" id="JANUHC010000003">
    <property type="protein sequence ID" value="MCS0629676.1"/>
    <property type="molecule type" value="Genomic_DNA"/>
</dbReference>
<evidence type="ECO:0000259" key="3">
    <source>
        <dbReference type="Pfam" id="PF00149"/>
    </source>
</evidence>